<dbReference type="InterPro" id="IPR041624">
    <property type="entry name" value="RGI_lyase"/>
</dbReference>
<comment type="caution">
    <text evidence="3">The sequence shown here is derived from an EMBL/GenBank/DDBJ whole genome shotgun (WGS) entry which is preliminary data.</text>
</comment>
<dbReference type="EMBL" id="LFQU01000020">
    <property type="protein sequence ID" value="KOO68005.1"/>
    <property type="molecule type" value="Genomic_DNA"/>
</dbReference>
<feature type="domain" description="Rhamnogalacturonan I lyase beta-sheet" evidence="2">
    <location>
        <begin position="217"/>
        <end position="265"/>
    </location>
</feature>
<evidence type="ECO:0000259" key="2">
    <source>
        <dbReference type="Pfam" id="PF18370"/>
    </source>
</evidence>
<evidence type="ECO:0000313" key="4">
    <source>
        <dbReference type="Proteomes" id="UP000036951"/>
    </source>
</evidence>
<evidence type="ECO:0000313" key="3">
    <source>
        <dbReference type="EMBL" id="KOO68005.1"/>
    </source>
</evidence>
<protein>
    <recommendedName>
        <fullName evidence="2">Rhamnogalacturonan I lyase beta-sheet domain-containing protein</fullName>
    </recommendedName>
</protein>
<dbReference type="Proteomes" id="UP000036951">
    <property type="component" value="Unassembled WGS sequence"/>
</dbReference>
<organism evidence="3 4">
    <name type="scientific">Xylanibacter rarus</name>
    <dbReference type="NCBI Taxonomy" id="1676614"/>
    <lineage>
        <taxon>Bacteria</taxon>
        <taxon>Pseudomonadati</taxon>
        <taxon>Bacteroidota</taxon>
        <taxon>Bacteroidia</taxon>
        <taxon>Bacteroidales</taxon>
        <taxon>Prevotellaceae</taxon>
        <taxon>Xylanibacter</taxon>
    </lineage>
</organism>
<reference evidence="3 4" key="1">
    <citation type="submission" date="2015-06" db="EMBL/GenBank/DDBJ databases">
        <title>Prevotella sp. 109, sp. nov., a novel member of the family Prevotellaceae isolated from human faeces.</title>
        <authorList>
            <person name="Shkoporov A.N."/>
            <person name="Chaplin A.V."/>
            <person name="Kafarskaia L.I."/>
            <person name="Efimov B.A."/>
        </authorList>
    </citation>
    <scope>NUCLEOTIDE SEQUENCE [LARGE SCALE GENOMIC DNA]</scope>
    <source>
        <strain evidence="3 4">109</strain>
    </source>
</reference>
<gene>
    <name evidence="3" type="ORF">ACU52_10405</name>
</gene>
<feature type="compositionally biased region" description="Polar residues" evidence="1">
    <location>
        <begin position="1102"/>
        <end position="1119"/>
    </location>
</feature>
<dbReference type="RefSeq" id="WP_053398729.1">
    <property type="nucleotide sequence ID" value="NZ_LFQU01000020.1"/>
</dbReference>
<proteinExistence type="predicted"/>
<name>A0A8E1QWM5_9BACT</name>
<accession>A0A8E1QWM5</accession>
<dbReference type="Pfam" id="PF18370">
    <property type="entry name" value="RGI_lyase"/>
    <property type="match status" value="1"/>
</dbReference>
<keyword evidence="4" id="KW-1185">Reference proteome</keyword>
<dbReference type="AlphaFoldDB" id="A0A8E1QWM5"/>
<evidence type="ECO:0000256" key="1">
    <source>
        <dbReference type="SAM" id="MobiDB-lite"/>
    </source>
</evidence>
<dbReference type="InterPro" id="IPR013783">
    <property type="entry name" value="Ig-like_fold"/>
</dbReference>
<feature type="region of interest" description="Disordered" evidence="1">
    <location>
        <begin position="1096"/>
        <end position="1120"/>
    </location>
</feature>
<dbReference type="Gene3D" id="2.60.40.10">
    <property type="entry name" value="Immunoglobulins"/>
    <property type="match status" value="3"/>
</dbReference>
<dbReference type="OrthoDB" id="1063494at2"/>
<sequence>MKKNILRAIVLFSIAFGFSGTEKIHAQNGQPHSLKADVTFSDVTLSWKKPTDNIILQWHDDEDYNGMDGVLKDPEGSIEFYAASKFSASELAAYAGQTITDVRYWEYREAYKASVVIFEDGTPVYEQAADLSGFEKNSWRNVKFDTPYTIPEGKEVLISIKYSYGRNLDMVAICDRAPTYGKGNLYSYDGETWHSDGPGDFLITAVLANNSTGEPKGYNVYRDGEKVNGELIADATSYTLTGETDGQHEYQVSAVYDADEKMSAKTLVSTLSVYGCMPPVPCISGKADNLSGTITWGSPLKRGAEMTWSGKEVSNGIGGTSSTSPKVWIKHEFSATDMAAFPDHQITAINAYVFNDGTINSVTAFIMKDGVIDYFEEVSADMVTAIKTNEWNKFALQKPYKMEIGHGYAFGLYYTHTAKGHPVGVDNTEAIEVKGNSFSTSSPSSKGFAESSPYWKTLSEGKIPGNFMLSADVEALSSQASEPQNITGYDIYRDGELVAENVAGPSYTDVVPDLGTYQYAVVTKGEGGKKSDAETAYLTYTLPEEYKAPTIVNNSQDGKNINIAWSSNAYELKHYSRATYIAGFAEEMPLLYGARFTKEELAEYAGFKFHSLTFGLGDNLDEFKLKIIAEGGEVLYEKQLTKNDITPGYLYTLDFEGEIDVKVPEGKDIYLAYEATLPANTTPILLDAGPEAEGGAVVNLSGGAGSWLNLSTIASDYKGMNVVIGALIIDDNAAQSPSKVKAARLSSVKLNGNDMERIIIKTKATTDAEGMEFGICTAKEPVKAAAANADKPKVKSYRIYRNGDMLLETTETSYAETLTEYGIIYYYVTSVYENGWESPASDLMTFRNTIAQRTQAPYDLRGAVDGKNLNLTWKPVSEAPVLTYENGSGNYMAFGMTGSNVVEGYMVIKFPAAEMADKVGQEISHINFRLNSTDLQTAAAVVMYGDNVVYMQDINVSTLNVGANTVRLNKPVKVIEGKDIGVGYHLSYMSGVKPLVCDDGPTVADYYSDLISASGTPGYWKSMNKDYKFNYNWAISATIKAADQKIDTEKASAPEADGVTYTVYRDGMPIQTGLTATSFVVENAANGIYTVTATTGEDESAESNSVEYGETTGITSLTDDGSDSLKKGDIYTVDGQIAARNGDTSKLKKGVYIMNGKKFVVK</sequence>